<protein>
    <recommendedName>
        <fullName evidence="2">C3H1-type domain-containing protein</fullName>
    </recommendedName>
</protein>
<dbReference type="GO" id="GO:0008168">
    <property type="term" value="F:methyltransferase activity"/>
    <property type="evidence" value="ECO:0007669"/>
    <property type="project" value="InterPro"/>
</dbReference>
<keyword evidence="4" id="KW-1185">Reference proteome</keyword>
<evidence type="ECO:0000313" key="3">
    <source>
        <dbReference type="EMBL" id="GHP02425.1"/>
    </source>
</evidence>
<dbReference type="Gene3D" id="3.40.50.150">
    <property type="entry name" value="Vaccinia Virus protein VP39"/>
    <property type="match status" value="1"/>
</dbReference>
<dbReference type="Proteomes" id="UP000660262">
    <property type="component" value="Unassembled WGS sequence"/>
</dbReference>
<organism evidence="3 4">
    <name type="scientific">Pycnococcus provasolii</name>
    <dbReference type="NCBI Taxonomy" id="41880"/>
    <lineage>
        <taxon>Eukaryota</taxon>
        <taxon>Viridiplantae</taxon>
        <taxon>Chlorophyta</taxon>
        <taxon>Pseudoscourfieldiophyceae</taxon>
        <taxon>Pseudoscourfieldiales</taxon>
        <taxon>Pycnococcaceae</taxon>
        <taxon>Pycnococcus</taxon>
    </lineage>
</organism>
<sequence>MSSSGTLQPGSLRDVPGLTTTFKLPKCPLTCKPMCRQYLNNTEGHTFPNPDFTRCQFAHTPRDARPLCETFLAFGICPFEKTCWLRHVAPTATPLDSAFDASTSEETRGLLDDVQDNIAAAVLGGGGDKNDGGKLVPSHAEKKRKFVAVFTVLSSNAARVTKRLASLLPLEPLAARRSHGAKKNADMLGVFLGYAQEKVTTSPAAAVNFRTIFAPAAADVHLAPRLSEAPLVLTDSASSARAVAEHAASVYAEKGDVTLKLRLFPSGSKNPGAELLRNALIEAFEQYAPQIALSASNSQHTHQLHCTAWQGCFLFGMHGKDEVAVGSATATATSDKRYIGAWGRGAEAWGVVALEDGQRAQQMPVHNPRIPPKVCRAYEKLEEATKYYADVLHDAFPNGGARSAIDIGAAPGGWTLFLAESLVRKNGGHVIAVDPAALDSDVASHERVSHVALRLEDGLDEIRKLLHEHGSGEEGSQIVTCDANFRPSVCARALLTIEPLLADGAIAVVSLKNFVGREPAFRDDICVALAQLTAGKAPAMDEGEGKVNNVPIAYLSKSVTSTRRFRLLKFDHLFANSASERTAILRLEHHSDV</sequence>
<comment type="caution">
    <text evidence="3">The sequence shown here is derived from an EMBL/GenBank/DDBJ whole genome shotgun (WGS) entry which is preliminary data.</text>
</comment>
<reference evidence="3" key="1">
    <citation type="submission" date="2020-10" db="EMBL/GenBank/DDBJ databases">
        <title>Unveiling of a novel bifunctional photoreceptor, Dualchrome1, isolated from a cosmopolitan green alga.</title>
        <authorList>
            <person name="Suzuki S."/>
            <person name="Kawachi M."/>
        </authorList>
    </citation>
    <scope>NUCLEOTIDE SEQUENCE</scope>
    <source>
        <strain evidence="3">NIES 2893</strain>
    </source>
</reference>
<evidence type="ECO:0000313" key="4">
    <source>
        <dbReference type="Proteomes" id="UP000660262"/>
    </source>
</evidence>
<name>A0A830H5T3_9CHLO</name>
<keyword evidence="1" id="KW-0479">Metal-binding</keyword>
<dbReference type="OrthoDB" id="20105at2759"/>
<dbReference type="SUPFAM" id="SSF53335">
    <property type="entry name" value="S-adenosyl-L-methionine-dependent methyltransferases"/>
    <property type="match status" value="1"/>
</dbReference>
<dbReference type="GO" id="GO:0008270">
    <property type="term" value="F:zinc ion binding"/>
    <property type="evidence" value="ECO:0007669"/>
    <property type="project" value="UniProtKB-KW"/>
</dbReference>
<keyword evidence="1" id="KW-0862">Zinc</keyword>
<dbReference type="GO" id="GO:0032259">
    <property type="term" value="P:methylation"/>
    <property type="evidence" value="ECO:0007669"/>
    <property type="project" value="InterPro"/>
</dbReference>
<dbReference type="InterPro" id="IPR029063">
    <property type="entry name" value="SAM-dependent_MTases_sf"/>
</dbReference>
<dbReference type="PROSITE" id="PS50103">
    <property type="entry name" value="ZF_C3H1"/>
    <property type="match status" value="1"/>
</dbReference>
<gene>
    <name evidence="3" type="ORF">PPROV_000118200</name>
</gene>
<dbReference type="InterPro" id="IPR002877">
    <property type="entry name" value="RNA_MeTrfase_FtsJ_dom"/>
</dbReference>
<dbReference type="InterPro" id="IPR000571">
    <property type="entry name" value="Znf_CCCH"/>
</dbReference>
<accession>A0A830H5T3</accession>
<dbReference type="AlphaFoldDB" id="A0A830H5T3"/>
<dbReference type="Pfam" id="PF01728">
    <property type="entry name" value="FtsJ"/>
    <property type="match status" value="1"/>
</dbReference>
<evidence type="ECO:0000256" key="1">
    <source>
        <dbReference type="PROSITE-ProRule" id="PRU00723"/>
    </source>
</evidence>
<feature type="domain" description="C3H1-type" evidence="2">
    <location>
        <begin position="62"/>
        <end position="90"/>
    </location>
</feature>
<evidence type="ECO:0000259" key="2">
    <source>
        <dbReference type="PROSITE" id="PS50103"/>
    </source>
</evidence>
<feature type="zinc finger region" description="C3H1-type" evidence="1">
    <location>
        <begin position="62"/>
        <end position="90"/>
    </location>
</feature>
<dbReference type="EMBL" id="BNJQ01000003">
    <property type="protein sequence ID" value="GHP02425.1"/>
    <property type="molecule type" value="Genomic_DNA"/>
</dbReference>
<keyword evidence="1" id="KW-0863">Zinc-finger</keyword>
<proteinExistence type="predicted"/>